<evidence type="ECO:0000256" key="1">
    <source>
        <dbReference type="SAM" id="MobiDB-lite"/>
    </source>
</evidence>
<dbReference type="HOGENOM" id="CLU_438755_0_0_1"/>
<dbReference type="OrthoDB" id="3351491at2759"/>
<reference evidence="4" key="2">
    <citation type="submission" date="2015-01" db="EMBL/GenBank/DDBJ databases">
        <title>Evolutionary Origins and Diversification of the Mycorrhizal Mutualists.</title>
        <authorList>
            <consortium name="DOE Joint Genome Institute"/>
            <consortium name="Mycorrhizal Genomics Consortium"/>
            <person name="Kohler A."/>
            <person name="Kuo A."/>
            <person name="Nagy L.G."/>
            <person name="Floudas D."/>
            <person name="Copeland A."/>
            <person name="Barry K.W."/>
            <person name="Cichocki N."/>
            <person name="Veneault-Fourrey C."/>
            <person name="LaButti K."/>
            <person name="Lindquist E.A."/>
            <person name="Lipzen A."/>
            <person name="Lundell T."/>
            <person name="Morin E."/>
            <person name="Murat C."/>
            <person name="Riley R."/>
            <person name="Ohm R."/>
            <person name="Sun H."/>
            <person name="Tunlid A."/>
            <person name="Henrissat B."/>
            <person name="Grigoriev I.V."/>
            <person name="Hibbett D.S."/>
            <person name="Martin F."/>
        </authorList>
    </citation>
    <scope>NUCLEOTIDE SEQUENCE [LARGE SCALE GENOMIC DNA]</scope>
    <source>
        <strain evidence="4">F 1598</strain>
    </source>
</reference>
<feature type="region of interest" description="Disordered" evidence="1">
    <location>
        <begin position="492"/>
        <end position="511"/>
    </location>
</feature>
<feature type="transmembrane region" description="Helical" evidence="2">
    <location>
        <begin position="27"/>
        <end position="45"/>
    </location>
</feature>
<keyword evidence="2" id="KW-1133">Transmembrane helix</keyword>
<feature type="transmembrane region" description="Helical" evidence="2">
    <location>
        <begin position="254"/>
        <end position="275"/>
    </location>
</feature>
<reference evidence="3 4" key="1">
    <citation type="submission" date="2014-04" db="EMBL/GenBank/DDBJ databases">
        <authorList>
            <consortium name="DOE Joint Genome Institute"/>
            <person name="Kuo A."/>
            <person name="Tarkka M."/>
            <person name="Buscot F."/>
            <person name="Kohler A."/>
            <person name="Nagy L.G."/>
            <person name="Floudas D."/>
            <person name="Copeland A."/>
            <person name="Barry K.W."/>
            <person name="Cichocki N."/>
            <person name="Veneault-Fourrey C."/>
            <person name="LaButti K."/>
            <person name="Lindquist E.A."/>
            <person name="Lipzen A."/>
            <person name="Lundell T."/>
            <person name="Morin E."/>
            <person name="Murat C."/>
            <person name="Sun H."/>
            <person name="Tunlid A."/>
            <person name="Henrissat B."/>
            <person name="Grigoriev I.V."/>
            <person name="Hibbett D.S."/>
            <person name="Martin F."/>
            <person name="Nordberg H.P."/>
            <person name="Cantor M.N."/>
            <person name="Hua S.X."/>
        </authorList>
    </citation>
    <scope>NUCLEOTIDE SEQUENCE [LARGE SCALE GENOMIC DNA]</scope>
    <source>
        <strain evidence="3 4">F 1598</strain>
    </source>
</reference>
<keyword evidence="2" id="KW-0812">Transmembrane</keyword>
<sequence>MPVSGAIETLQEPSVNEFLAHPDFRQVAAFFLGWVFMASLICMLYSSVFQNLLNRCVSGLFTTSGGNASDSENSPEKSPSIWTGPSVRGSSLFTKRDNHTLVFALCICLAFASVGYFLSLLSFDPRNGPAACAFVVAWGGMAAQSARLVGLLILSFELRKLGIGRWETTVFRIGLGIGIVFVFVTNAISTGTTEVVQQIAVSLCYRRHFLPTSLVSSLIYFCFELYVVIRLALLIAPAFMQLKHRLGAMTDVRVLQGISLMLLELLTVVPAVTFTGVLGEFIPFSVGSLAVLATFNYCNSVAVKSQLTSIPTIIHSSSPSRRSAAPTIHSLFLSDEDPPRPPSPYHYPQSIPNHPFSHWPRRPESARRSENIDSVVANSIRDAVIQVASTGSRAPVNRLPQGVSPLPSSTENPPSSTSASDPIPGQPLRPRHILPDQATYAERFEHKEQAAPPINTNYHALRSWPIAESVTARSPRSLISVVCGSDVIKVDRQSSATSTTRQSSRSGAAASGLRHSYLASSPYNTSVSLPSRSSRRYSWTATNEELVTLPVLYETSIERTPETEVPSKPRPLTFGEQAFHDAPLFYANTGLPSVPVTGPSGPKMRGPRPPLPLGADGRSLTLSLDEALYLHRPPT</sequence>
<keyword evidence="4" id="KW-1185">Reference proteome</keyword>
<proteinExistence type="predicted"/>
<feature type="transmembrane region" description="Helical" evidence="2">
    <location>
        <begin position="135"/>
        <end position="158"/>
    </location>
</feature>
<feature type="transmembrane region" description="Helical" evidence="2">
    <location>
        <begin position="218"/>
        <end position="242"/>
    </location>
</feature>
<evidence type="ECO:0000313" key="4">
    <source>
        <dbReference type="Proteomes" id="UP000054166"/>
    </source>
</evidence>
<accession>A0A0C3CME9</accession>
<feature type="transmembrane region" description="Helical" evidence="2">
    <location>
        <begin position="170"/>
        <end position="188"/>
    </location>
</feature>
<evidence type="ECO:0000256" key="2">
    <source>
        <dbReference type="SAM" id="Phobius"/>
    </source>
</evidence>
<evidence type="ECO:0008006" key="5">
    <source>
        <dbReference type="Google" id="ProtNLM"/>
    </source>
</evidence>
<dbReference type="AlphaFoldDB" id="A0A0C3CME9"/>
<keyword evidence="2" id="KW-0472">Membrane</keyword>
<organism evidence="3 4">
    <name type="scientific">Piloderma croceum (strain F 1598)</name>
    <dbReference type="NCBI Taxonomy" id="765440"/>
    <lineage>
        <taxon>Eukaryota</taxon>
        <taxon>Fungi</taxon>
        <taxon>Dikarya</taxon>
        <taxon>Basidiomycota</taxon>
        <taxon>Agaricomycotina</taxon>
        <taxon>Agaricomycetes</taxon>
        <taxon>Agaricomycetidae</taxon>
        <taxon>Atheliales</taxon>
        <taxon>Atheliaceae</taxon>
        <taxon>Piloderma</taxon>
    </lineage>
</organism>
<dbReference type="STRING" id="765440.A0A0C3CME9"/>
<feature type="transmembrane region" description="Helical" evidence="2">
    <location>
        <begin position="101"/>
        <end position="123"/>
    </location>
</feature>
<protein>
    <recommendedName>
        <fullName evidence="5">Transmembrane protein</fullName>
    </recommendedName>
</protein>
<evidence type="ECO:0000313" key="3">
    <source>
        <dbReference type="EMBL" id="KIM90842.1"/>
    </source>
</evidence>
<feature type="region of interest" description="Disordered" evidence="1">
    <location>
        <begin position="593"/>
        <end position="615"/>
    </location>
</feature>
<name>A0A0C3CME9_PILCF</name>
<gene>
    <name evidence="3" type="ORF">PILCRDRAFT_150990</name>
</gene>
<dbReference type="InParanoid" id="A0A0C3CME9"/>
<feature type="compositionally biased region" description="Low complexity" evidence="1">
    <location>
        <begin position="493"/>
        <end position="511"/>
    </location>
</feature>
<dbReference type="EMBL" id="KN832972">
    <property type="protein sequence ID" value="KIM90842.1"/>
    <property type="molecule type" value="Genomic_DNA"/>
</dbReference>
<feature type="region of interest" description="Disordered" evidence="1">
    <location>
        <begin position="392"/>
        <end position="431"/>
    </location>
</feature>
<dbReference type="Proteomes" id="UP000054166">
    <property type="component" value="Unassembled WGS sequence"/>
</dbReference>
<feature type="region of interest" description="Disordered" evidence="1">
    <location>
        <begin position="332"/>
        <end position="365"/>
    </location>
</feature>
<feature type="compositionally biased region" description="Low complexity" evidence="1">
    <location>
        <begin position="404"/>
        <end position="420"/>
    </location>
</feature>